<sequence length="579" mass="63700">MTTSIAREVRRRSGEDPLERVTLASDLRAALLEQLERDHQIRFPSPKYQRDPVGFFREILGVDPWSRQVDVLNAVRDYDRVAVKSGRRVSKSHTVGGIALWWYCSWPDARAIMSSTTARQVDQILWRELSMMRARAGRCVDCKAEDPNGFRIPAPCPHSAKIGGDIGMLARTGLKSDDFREIVGFTAREAEAVQGIAGSRLLFCLDEASGIPQAIYDAIEGNRAGGGKVLLTGNPTKNSGEFFDAFNKKKLDPTNPKSTGYFTITISSEESPNVVAGREVIPGLATREYIREREVEWGRESALFLIHVKGEHAIAEEGKIFSVHAIAEAEARWRAVCEACEGTGKAGRVACEECGGGGQKPVAGRLQIGLDVAGPSGEGDETVFAPRRGAKLLELRPMRGLDDDGHLAALLAVISDHGIRRETPVVVIDREGPIGSSVFGTLRAYAERNPHAFELIAVRASDRAHRQPDVYDRMRDELAANLLAWFKEGGAIVEDTKLAAELNAHSWVHHASGRLKVTHKDEIKKMLGRSPDRFDALALSVWEARSLKDDIPPPPPPQEPASTRRSGMDPYAARSAWKR</sequence>
<dbReference type="Gene3D" id="3.30.420.240">
    <property type="match status" value="1"/>
</dbReference>
<feature type="region of interest" description="Disordered" evidence="1">
    <location>
        <begin position="546"/>
        <end position="579"/>
    </location>
</feature>
<dbReference type="AlphaFoldDB" id="A0A0F6SEZ8"/>
<gene>
    <name evidence="2" type="ORF">DB32_003218</name>
</gene>
<evidence type="ECO:0000313" key="2">
    <source>
        <dbReference type="EMBL" id="AKF06069.1"/>
    </source>
</evidence>
<protein>
    <submittedName>
        <fullName evidence="2">Terminase B protein, putative</fullName>
    </submittedName>
</protein>
<dbReference type="Gene3D" id="3.40.50.300">
    <property type="entry name" value="P-loop containing nucleotide triphosphate hydrolases"/>
    <property type="match status" value="1"/>
</dbReference>
<dbReference type="STRING" id="927083.DB32_003218"/>
<accession>A0A0F6SEZ8</accession>
<keyword evidence="3" id="KW-1185">Reference proteome</keyword>
<proteinExistence type="predicted"/>
<dbReference type="EMBL" id="CP011125">
    <property type="protein sequence ID" value="AKF06069.1"/>
    <property type="molecule type" value="Genomic_DNA"/>
</dbReference>
<evidence type="ECO:0000256" key="1">
    <source>
        <dbReference type="SAM" id="MobiDB-lite"/>
    </source>
</evidence>
<dbReference type="KEGG" id="samy:DB32_003218"/>
<organism evidence="2 3">
    <name type="scientific">Sandaracinus amylolyticus</name>
    <dbReference type="NCBI Taxonomy" id="927083"/>
    <lineage>
        <taxon>Bacteria</taxon>
        <taxon>Pseudomonadati</taxon>
        <taxon>Myxococcota</taxon>
        <taxon>Polyangia</taxon>
        <taxon>Polyangiales</taxon>
        <taxon>Sandaracinaceae</taxon>
        <taxon>Sandaracinus</taxon>
    </lineage>
</organism>
<evidence type="ECO:0000313" key="3">
    <source>
        <dbReference type="Proteomes" id="UP000034883"/>
    </source>
</evidence>
<dbReference type="InterPro" id="IPR027417">
    <property type="entry name" value="P-loop_NTPase"/>
</dbReference>
<dbReference type="Proteomes" id="UP000034883">
    <property type="component" value="Chromosome"/>
</dbReference>
<reference evidence="2 3" key="1">
    <citation type="submission" date="2015-03" db="EMBL/GenBank/DDBJ databases">
        <title>Genome assembly of Sandaracinus amylolyticus DSM 53668.</title>
        <authorList>
            <person name="Sharma G."/>
            <person name="Subramanian S."/>
        </authorList>
    </citation>
    <scope>NUCLEOTIDE SEQUENCE [LARGE SCALE GENOMIC DNA]</scope>
    <source>
        <strain evidence="2 3">DSM 53668</strain>
    </source>
</reference>
<dbReference type="RefSeq" id="WP_053233279.1">
    <property type="nucleotide sequence ID" value="NZ_CP011125.1"/>
</dbReference>
<name>A0A0F6SEZ8_9BACT</name>
<dbReference type="OrthoDB" id="9775154at2"/>